<evidence type="ECO:0000313" key="3">
    <source>
        <dbReference type="EMBL" id="KAK8781199.1"/>
    </source>
</evidence>
<evidence type="ECO:0000256" key="2">
    <source>
        <dbReference type="SAM" id="SignalP"/>
    </source>
</evidence>
<dbReference type="AlphaFoldDB" id="A0AAQ4F2F6"/>
<sequence length="143" mass="13262">MNALAIVAFFAGLVATAFAGGLVGYGGLGYGGLGYGGLGYGGLGYGGLGYGGLGVGGVGVGSSVALLHGGPPFAKAVAGPAFLVRSVHHVNKIHGGGALLAHSGLGAGYGGLGYGGLGYGGLGYGGLGYGGLGYGGLGYGYKG</sequence>
<proteinExistence type="predicted"/>
<reference evidence="3 4" key="1">
    <citation type="journal article" date="2023" name="Arcadia Sci">
        <title>De novo assembly of a long-read Amblyomma americanum tick genome.</title>
        <authorList>
            <person name="Chou S."/>
            <person name="Poskanzer K.E."/>
            <person name="Rollins M."/>
            <person name="Thuy-Boun P.S."/>
        </authorList>
    </citation>
    <scope>NUCLEOTIDE SEQUENCE [LARGE SCALE GENOMIC DNA]</scope>
    <source>
        <strain evidence="3">F_SG_1</strain>
        <tissue evidence="3">Salivary glands</tissue>
    </source>
</reference>
<comment type="caution">
    <text evidence="3">The sequence shown here is derived from an EMBL/GenBank/DDBJ whole genome shotgun (WGS) entry which is preliminary data.</text>
</comment>
<protein>
    <submittedName>
        <fullName evidence="3">Uncharacterized protein</fullName>
    </submittedName>
</protein>
<keyword evidence="1" id="KW-0812">Transmembrane</keyword>
<dbReference type="Proteomes" id="UP001321473">
    <property type="component" value="Unassembled WGS sequence"/>
</dbReference>
<organism evidence="3 4">
    <name type="scientific">Amblyomma americanum</name>
    <name type="common">Lone star tick</name>
    <dbReference type="NCBI Taxonomy" id="6943"/>
    <lineage>
        <taxon>Eukaryota</taxon>
        <taxon>Metazoa</taxon>
        <taxon>Ecdysozoa</taxon>
        <taxon>Arthropoda</taxon>
        <taxon>Chelicerata</taxon>
        <taxon>Arachnida</taxon>
        <taxon>Acari</taxon>
        <taxon>Parasitiformes</taxon>
        <taxon>Ixodida</taxon>
        <taxon>Ixodoidea</taxon>
        <taxon>Ixodidae</taxon>
        <taxon>Amblyomminae</taxon>
        <taxon>Amblyomma</taxon>
    </lineage>
</organism>
<keyword evidence="4" id="KW-1185">Reference proteome</keyword>
<dbReference type="EMBL" id="JARKHS020007904">
    <property type="protein sequence ID" value="KAK8781199.1"/>
    <property type="molecule type" value="Genomic_DNA"/>
</dbReference>
<keyword evidence="2" id="KW-0732">Signal</keyword>
<feature type="signal peptide" evidence="2">
    <location>
        <begin position="1"/>
        <end position="19"/>
    </location>
</feature>
<evidence type="ECO:0000313" key="4">
    <source>
        <dbReference type="Proteomes" id="UP001321473"/>
    </source>
</evidence>
<feature type="transmembrane region" description="Helical" evidence="1">
    <location>
        <begin position="43"/>
        <end position="67"/>
    </location>
</feature>
<accession>A0AAQ4F2F6</accession>
<name>A0AAQ4F2F6_AMBAM</name>
<evidence type="ECO:0000256" key="1">
    <source>
        <dbReference type="SAM" id="Phobius"/>
    </source>
</evidence>
<keyword evidence="1" id="KW-1133">Transmembrane helix</keyword>
<gene>
    <name evidence="3" type="ORF">V5799_017459</name>
</gene>
<feature type="chain" id="PRO_5043049420" evidence="2">
    <location>
        <begin position="20"/>
        <end position="143"/>
    </location>
</feature>
<keyword evidence="1" id="KW-0472">Membrane</keyword>